<dbReference type="SMART" id="SM01294">
    <property type="entry name" value="PKS_PP_betabranch"/>
    <property type="match status" value="1"/>
</dbReference>
<evidence type="ECO:0000259" key="6">
    <source>
        <dbReference type="PROSITE" id="PS50075"/>
    </source>
</evidence>
<dbReference type="CDD" id="cd00833">
    <property type="entry name" value="PKS"/>
    <property type="match status" value="1"/>
</dbReference>
<dbReference type="SMART" id="SM00829">
    <property type="entry name" value="PKS_ER"/>
    <property type="match status" value="1"/>
</dbReference>
<reference evidence="10" key="1">
    <citation type="submission" date="2016-10" db="EMBL/GenBank/DDBJ databases">
        <title>Comparative genomics uncovers the prolific and rare metabolic potential of the cyanobacterial genus Moorea.</title>
        <authorList>
            <person name="Leao T."/>
            <person name="Castelao G."/>
            <person name="Korobeynikov A."/>
            <person name="Monroe E.A."/>
            <person name="Podell S."/>
            <person name="Glukhov E."/>
            <person name="Allen E."/>
            <person name="Gerwick W.H."/>
            <person name="Gerwick L."/>
        </authorList>
    </citation>
    <scope>NUCLEOTIDE SEQUENCE [LARGE SCALE GENOMIC DNA]</scope>
    <source>
        <strain evidence="10">PAL-8-15-08-1</strain>
    </source>
</reference>
<dbReference type="InterPro" id="IPR018201">
    <property type="entry name" value="Ketoacyl_synth_AS"/>
</dbReference>
<dbReference type="Pfam" id="PF08659">
    <property type="entry name" value="KR"/>
    <property type="match status" value="1"/>
</dbReference>
<dbReference type="InterPro" id="IPR014031">
    <property type="entry name" value="Ketoacyl_synth_C"/>
</dbReference>
<dbReference type="InterPro" id="IPR016035">
    <property type="entry name" value="Acyl_Trfase/lysoPLipase"/>
</dbReference>
<dbReference type="CDD" id="cd08955">
    <property type="entry name" value="KR_2_FAS_SDR_x"/>
    <property type="match status" value="1"/>
</dbReference>
<dbReference type="RefSeq" id="WP_070394217.1">
    <property type="nucleotide sequence ID" value="NZ_CP017599.1"/>
</dbReference>
<dbReference type="SUPFAM" id="SSF52151">
    <property type="entry name" value="FabD/lysophospholipase-like"/>
    <property type="match status" value="1"/>
</dbReference>
<dbReference type="KEGG" id="mpro:BJP34_22200"/>
<dbReference type="InterPro" id="IPR014030">
    <property type="entry name" value="Ketoacyl_synth_N"/>
</dbReference>
<dbReference type="Gene3D" id="3.40.50.720">
    <property type="entry name" value="NAD(P)-binding Rossmann-like Domain"/>
    <property type="match status" value="3"/>
</dbReference>
<evidence type="ECO:0000313" key="10">
    <source>
        <dbReference type="Proteomes" id="UP000177870"/>
    </source>
</evidence>
<dbReference type="Pfam" id="PF22621">
    <property type="entry name" value="CurL-like_PKS_C"/>
    <property type="match status" value="1"/>
</dbReference>
<dbReference type="GO" id="GO:0004315">
    <property type="term" value="F:3-oxoacyl-[acyl-carrier-protein] synthase activity"/>
    <property type="evidence" value="ECO:0007669"/>
    <property type="project" value="InterPro"/>
</dbReference>
<dbReference type="GO" id="GO:0005886">
    <property type="term" value="C:plasma membrane"/>
    <property type="evidence" value="ECO:0007669"/>
    <property type="project" value="TreeGrafter"/>
</dbReference>
<dbReference type="STRING" id="1458985.BJP34_22200"/>
<dbReference type="PROSITE" id="PS52004">
    <property type="entry name" value="KS3_2"/>
    <property type="match status" value="1"/>
</dbReference>
<dbReference type="GO" id="GO:0004312">
    <property type="term" value="F:fatty acid synthase activity"/>
    <property type="evidence" value="ECO:0007669"/>
    <property type="project" value="TreeGrafter"/>
</dbReference>
<feature type="active site" description="Proton acceptor; for dehydratase activity" evidence="5">
    <location>
        <position position="939"/>
    </location>
</feature>
<dbReference type="Gene3D" id="3.90.180.10">
    <property type="entry name" value="Medium-chain alcohol dehydrogenases, catalytic domain"/>
    <property type="match status" value="1"/>
</dbReference>
<feature type="domain" description="Ketosynthase family 3 (KS3)" evidence="7">
    <location>
        <begin position="4"/>
        <end position="428"/>
    </location>
</feature>
<keyword evidence="3" id="KW-0808">Transferase</keyword>
<evidence type="ECO:0000256" key="2">
    <source>
        <dbReference type="ARBA" id="ARBA00022553"/>
    </source>
</evidence>
<name>A0A1D8TW20_9CYAN</name>
<dbReference type="Proteomes" id="UP000177870">
    <property type="component" value="Chromosome"/>
</dbReference>
<dbReference type="Gene3D" id="3.10.129.110">
    <property type="entry name" value="Polyketide synthase dehydratase"/>
    <property type="match status" value="1"/>
</dbReference>
<dbReference type="FunFam" id="3.40.50.720:FF:000209">
    <property type="entry name" value="Polyketide synthase Pks12"/>
    <property type="match status" value="1"/>
</dbReference>
<dbReference type="InterPro" id="IPR020806">
    <property type="entry name" value="PKS_PP-bd"/>
</dbReference>
<keyword evidence="4" id="KW-0511">Multifunctional enzyme</keyword>
<evidence type="ECO:0000256" key="3">
    <source>
        <dbReference type="ARBA" id="ARBA00022679"/>
    </source>
</evidence>
<dbReference type="InterPro" id="IPR020843">
    <property type="entry name" value="ER"/>
</dbReference>
<protein>
    <submittedName>
        <fullName evidence="9">Beta-ketoacyl synthase</fullName>
    </submittedName>
</protein>
<dbReference type="InterPro" id="IPR013154">
    <property type="entry name" value="ADH-like_N"/>
</dbReference>
<dbReference type="SUPFAM" id="SSF47336">
    <property type="entry name" value="ACP-like"/>
    <property type="match status" value="1"/>
</dbReference>
<dbReference type="Pfam" id="PF08240">
    <property type="entry name" value="ADH_N"/>
    <property type="match status" value="1"/>
</dbReference>
<evidence type="ECO:0000259" key="7">
    <source>
        <dbReference type="PROSITE" id="PS52004"/>
    </source>
</evidence>
<feature type="active site" description="Proton donor; for dehydratase activity" evidence="5">
    <location>
        <position position="1111"/>
    </location>
</feature>
<dbReference type="Gene3D" id="3.40.47.10">
    <property type="match status" value="1"/>
</dbReference>
<dbReference type="InterPro" id="IPR001227">
    <property type="entry name" value="Ac_transferase_dom_sf"/>
</dbReference>
<dbReference type="InterPro" id="IPR016039">
    <property type="entry name" value="Thiolase-like"/>
</dbReference>
<accession>A0A1D8TW20</accession>
<keyword evidence="2" id="KW-0597">Phosphoprotein</keyword>
<dbReference type="SMART" id="SM00822">
    <property type="entry name" value="PKS_KR"/>
    <property type="match status" value="1"/>
</dbReference>
<dbReference type="InterPro" id="IPR020807">
    <property type="entry name" value="PKS_DH"/>
</dbReference>
<dbReference type="PANTHER" id="PTHR43775:SF37">
    <property type="entry name" value="SI:DKEY-61P9.11"/>
    <property type="match status" value="1"/>
</dbReference>
<dbReference type="InterPro" id="IPR036736">
    <property type="entry name" value="ACP-like_sf"/>
</dbReference>
<dbReference type="PROSITE" id="PS00606">
    <property type="entry name" value="KS3_1"/>
    <property type="match status" value="1"/>
</dbReference>
<dbReference type="InterPro" id="IPR050091">
    <property type="entry name" value="PKS_NRPS_Biosynth_Enz"/>
</dbReference>
<dbReference type="SUPFAM" id="SSF51735">
    <property type="entry name" value="NAD(P)-binding Rossmann-fold domains"/>
    <property type="match status" value="3"/>
</dbReference>
<dbReference type="InterPro" id="IPR011032">
    <property type="entry name" value="GroES-like_sf"/>
</dbReference>
<dbReference type="InterPro" id="IPR049551">
    <property type="entry name" value="PKS_DH_C"/>
</dbReference>
<dbReference type="GO" id="GO:0016491">
    <property type="term" value="F:oxidoreductase activity"/>
    <property type="evidence" value="ECO:0007669"/>
    <property type="project" value="InterPro"/>
</dbReference>
<dbReference type="InterPro" id="IPR057326">
    <property type="entry name" value="KR_dom"/>
</dbReference>
<evidence type="ECO:0000313" key="9">
    <source>
        <dbReference type="EMBL" id="AOX01784.1"/>
    </source>
</evidence>
<dbReference type="InterPro" id="IPR042104">
    <property type="entry name" value="PKS_dehydratase_sf"/>
</dbReference>
<dbReference type="Gene3D" id="1.10.1200.10">
    <property type="entry name" value="ACP-like"/>
    <property type="match status" value="1"/>
</dbReference>
<dbReference type="SMART" id="SM00823">
    <property type="entry name" value="PKS_PP"/>
    <property type="match status" value="1"/>
</dbReference>
<dbReference type="Pfam" id="PF13602">
    <property type="entry name" value="ADH_zinc_N_2"/>
    <property type="match status" value="1"/>
</dbReference>
<dbReference type="InterPro" id="IPR014043">
    <property type="entry name" value="Acyl_transferase_dom"/>
</dbReference>
<dbReference type="PROSITE" id="PS52019">
    <property type="entry name" value="PKS_MFAS_DH"/>
    <property type="match status" value="1"/>
</dbReference>
<dbReference type="SUPFAM" id="SSF50129">
    <property type="entry name" value="GroES-like"/>
    <property type="match status" value="1"/>
</dbReference>
<keyword evidence="1" id="KW-0596">Phosphopantetheine</keyword>
<dbReference type="OrthoDB" id="499075at2"/>
<feature type="domain" description="PKS/mFAS DH" evidence="8">
    <location>
        <begin position="906"/>
        <end position="1195"/>
    </location>
</feature>
<dbReference type="CDD" id="cd05195">
    <property type="entry name" value="enoyl_red"/>
    <property type="match status" value="1"/>
</dbReference>
<feature type="region of interest" description="C-terminal hotdog fold" evidence="5">
    <location>
        <begin position="1050"/>
        <end position="1195"/>
    </location>
</feature>
<dbReference type="GO" id="GO:0005737">
    <property type="term" value="C:cytoplasm"/>
    <property type="evidence" value="ECO:0007669"/>
    <property type="project" value="TreeGrafter"/>
</dbReference>
<dbReference type="Pfam" id="PF00698">
    <property type="entry name" value="Acyl_transf_1"/>
    <property type="match status" value="1"/>
</dbReference>
<dbReference type="EMBL" id="CP017599">
    <property type="protein sequence ID" value="AOX01784.1"/>
    <property type="molecule type" value="Genomic_DNA"/>
</dbReference>
<dbReference type="Pfam" id="PF14765">
    <property type="entry name" value="PS-DH"/>
    <property type="match status" value="1"/>
</dbReference>
<proteinExistence type="predicted"/>
<dbReference type="InterPro" id="IPR049552">
    <property type="entry name" value="PKS_DH_N"/>
</dbReference>
<dbReference type="FunFam" id="3.40.47.10:FF:000019">
    <property type="entry name" value="Polyketide synthase type I"/>
    <property type="match status" value="1"/>
</dbReference>
<dbReference type="InterPro" id="IPR049900">
    <property type="entry name" value="PKS_mFAS_DH"/>
</dbReference>
<dbReference type="InterPro" id="IPR036291">
    <property type="entry name" value="NAD(P)-bd_dom_sf"/>
</dbReference>
<evidence type="ECO:0000256" key="5">
    <source>
        <dbReference type="PROSITE-ProRule" id="PRU01363"/>
    </source>
</evidence>
<dbReference type="GO" id="GO:0006633">
    <property type="term" value="P:fatty acid biosynthetic process"/>
    <property type="evidence" value="ECO:0007669"/>
    <property type="project" value="InterPro"/>
</dbReference>
<dbReference type="Pfam" id="PF21089">
    <property type="entry name" value="PKS_DH_N"/>
    <property type="match status" value="1"/>
</dbReference>
<dbReference type="FunFam" id="3.40.366.10:FF:000002">
    <property type="entry name" value="Probable polyketide synthase 2"/>
    <property type="match status" value="1"/>
</dbReference>
<dbReference type="Pfam" id="PF00550">
    <property type="entry name" value="PP-binding"/>
    <property type="match status" value="1"/>
</dbReference>
<dbReference type="InterPro" id="IPR009081">
    <property type="entry name" value="PP-bd_ACP"/>
</dbReference>
<feature type="region of interest" description="N-terminal hotdog fold" evidence="5">
    <location>
        <begin position="906"/>
        <end position="1035"/>
    </location>
</feature>
<dbReference type="GO" id="GO:0071770">
    <property type="term" value="P:DIM/DIP cell wall layer assembly"/>
    <property type="evidence" value="ECO:0007669"/>
    <property type="project" value="TreeGrafter"/>
</dbReference>
<dbReference type="PANTHER" id="PTHR43775">
    <property type="entry name" value="FATTY ACID SYNTHASE"/>
    <property type="match status" value="1"/>
</dbReference>
<sequence>MNEIEPIAIIGIGCRLPGAKTPEAFWQLLRNGVDAITEVPPERWDIDTFYDPSPATSGKMYTRWGGFVEQVDRFEPSFFGISPREAQRLDPQQRLLLEVVWEALENAAIVPESLARSQTGVFIGISNADYHRLIYKDCSGINAYSGTGTASSVAANRLSYVLNLFGPSVAIDTACSSSLVALHYACGSLLSLESNLCLVGGVNLMLSPEQTITFSQAQMMAADGRCKTFDASADGYVRGEGCGVVVLKRLSDALRDGDNIQAIVRGSAVNQDGLTNGLTAPNGPSQQAVIRQALEKAGVKPAQISYIEAHGTGTSLGDPIEVKSLKAVLMEDREPDQPCWIGSVKTNIGHLEPAAGIAGLIKVVLSLQHGEIPPHLHFNQLNPYIKIKNTPIKIPTSLQKWSAGEKPKMAGVSSFGFGGTNAHVILEEAPSQFKIQNSKFKSEEFIERPSHILTLSAKCEKALQELAQRYQEFLANNSTAAIADICFTANTGRSHFKHRLAVVAESTEKLSQQLKGFETGVDTPGVVRGPVPSKKPPKIVFLFTGQGSQYVDMGRELYKTQPTFRKTLEQCDAILGAYQQKSLLSILYPEPGETSPIDQTAYTQPALFAIEYALFQLWKSWGIEPDVVMGHSVGEYVAACVAGVFSLEDGLKLIAHRGRLMQQLPSGGEMVAVMASYEKVNQLIAPYTEQVAIAAINGPVSTVISGAAEAIGTLLDSLEAEGIKTKQLQVSHAFHSPLMEPMLADFEAVASQMSYNQPRIPLISNVTGAIADESIATASYWVNHVRQPVKFAHSMETLQQLGYDVFLEIGPLPILLGMGKQCLPEELGVWLPSLRPAQEDWQQMLHSLAQLYVQGVKVDWLGFERDYSRSKVVLPTYPWQRQRYWIETDNTLIHKKQFLSNYETLHPLLGQRLRLAGFDQQIRFECLLSSSQPSYLKHHCVFSVPVLPAAAYLEIALAAGNTLFKSENLILEDVVIQQALILPEDELQTIQIVLTPQETLCYNFQIFSLDVGSQQSEVKWTLHVQGKLLAGDKDTQPKTTDLKTLIGEYNQQISPKDFYLEYKDRGIDYGDCFQAVRQLWCSEEKALGQIQLPETLVNQATFYQLHPVLLDASFQVLAAALDGTENQDTYLPVKIKRLQLHRRTSNTLWTEVEINATTASPQTLTGEVCLWDKQGVVVAVVEGLTVLRTSRQALLRTQEQDLKNWLYQIHWQAQSTSSQPESLDLKQSGSWLLFASPTGIGKDLAEFLQTQGQHCILVTPGTEYQQLNPQHYQLNPTESEDFARLLNESLVAQPSLTGIVHLWSLPSTTAVPSSLQELQNAQELGCGSVLHLVQAIVQSQNTALPRLWLVTQGSQSVGNSSPPVQFQQAPLWGLGRVIALEHPQLPCRLLDLDPTLEVSQAAQGLFKELLSKDVEDQIAYRQGVRYVPRLVQQQGISTKEEELQIPAEHPFQLKLSDYGLLDNLTLKPITRRAPEPEEVEIQVTAVGLNFRDVLNALGLLKEYYAEYLGITSAKELTFGFECAGTIVAVGEKVSHLNVGDDAIATIVPDALSSFVTTRAEFVVCKPSQISPTEAATIPLAFLTAYYGLEHLAQIQPGDRVLIHSAAGGVGQAAVQLAQMAGAEVIATASPPKWEFLKSQGVQHIMNSRTLDFAEEVDTLTQSEGVDIVLNSLNGEFIDKSFEVLATGGRFIEIGKIGIWDHKQVKEKRPDARYYPFDLGEVAQGNPNLIQTLLSSLVEKFDHGELNPLPHKVFPIQKAIEAFRHMQQTKHMGKVVISMAETSTAEMAKPVSVEREGSYLITGGNGALGLRVAQWMVSIGARHMVLMGRRAPSVAAQEVINQLEQSGAEVLVVSGDVSKEQDVARILAKIDSSYPPLRGVIHGAGVLDDGVLQQMSWERFTRVMAPKVEGAWHLHTLTEHLQLDFFVCFSSMASLLGSPGQGNYAAANGFMDALAHHRRAKGLPGLSINWGPWAEVGMAGRLDHQNQKRMTAQGISPIPPDQGLQVLEGLLTQPATQVSVFPVNWFQFLQQFPGNKIPTFLSEIAIQMELSEKIAPKQSELLDKLKQVNQQERINLLIAYLTDVVAKVLHLNNTNLPDINQGFFDMGMDSLMAVEFGNRLQSDLGVFLSSTTVFEYSNIKELAVYLDEVIPGDIEEEQSECTSTKQEDNPEKIAWEQVIQLSANELTTSIEEQLAQLETSLKENW</sequence>
<dbReference type="InterPro" id="IPR016036">
    <property type="entry name" value="Malonyl_transacylase_ACP-bd"/>
</dbReference>
<evidence type="ECO:0000256" key="4">
    <source>
        <dbReference type="ARBA" id="ARBA00023268"/>
    </source>
</evidence>
<dbReference type="SUPFAM" id="SSF53901">
    <property type="entry name" value="Thiolase-like"/>
    <property type="match status" value="1"/>
</dbReference>
<evidence type="ECO:0000256" key="1">
    <source>
        <dbReference type="ARBA" id="ARBA00022450"/>
    </source>
</evidence>
<dbReference type="Gene3D" id="3.40.366.10">
    <property type="entry name" value="Malonyl-Coenzyme A Acyl Carrier Protein, domain 2"/>
    <property type="match status" value="1"/>
</dbReference>
<dbReference type="Pfam" id="PF02801">
    <property type="entry name" value="Ketoacyl-synt_C"/>
    <property type="match status" value="1"/>
</dbReference>
<dbReference type="InterPro" id="IPR020841">
    <property type="entry name" value="PKS_Beta-ketoAc_synthase_dom"/>
</dbReference>
<dbReference type="GO" id="GO:0031177">
    <property type="term" value="F:phosphopantetheine binding"/>
    <property type="evidence" value="ECO:0007669"/>
    <property type="project" value="InterPro"/>
</dbReference>
<gene>
    <name evidence="9" type="ORF">BJP34_22200</name>
</gene>
<dbReference type="PROSITE" id="PS50075">
    <property type="entry name" value="CARRIER"/>
    <property type="match status" value="1"/>
</dbReference>
<feature type="domain" description="Carrier" evidence="6">
    <location>
        <begin position="2071"/>
        <end position="2149"/>
    </location>
</feature>
<organism evidence="9 10">
    <name type="scientific">Moorena producens PAL-8-15-08-1</name>
    <dbReference type="NCBI Taxonomy" id="1458985"/>
    <lineage>
        <taxon>Bacteria</taxon>
        <taxon>Bacillati</taxon>
        <taxon>Cyanobacteriota</taxon>
        <taxon>Cyanophyceae</taxon>
        <taxon>Coleofasciculales</taxon>
        <taxon>Coleofasciculaceae</taxon>
        <taxon>Moorena</taxon>
    </lineage>
</organism>
<dbReference type="InterPro" id="IPR049490">
    <property type="entry name" value="C883_1060-like_KR_N"/>
</dbReference>
<dbReference type="SUPFAM" id="SSF55048">
    <property type="entry name" value="Probable ACP-binding domain of malonyl-CoA ACP transacylase"/>
    <property type="match status" value="1"/>
</dbReference>
<evidence type="ECO:0000259" key="8">
    <source>
        <dbReference type="PROSITE" id="PS52019"/>
    </source>
</evidence>
<dbReference type="InterPro" id="IPR013968">
    <property type="entry name" value="PKS_KR"/>
</dbReference>
<dbReference type="SMART" id="SM00827">
    <property type="entry name" value="PKS_AT"/>
    <property type="match status" value="1"/>
</dbReference>
<dbReference type="SMART" id="SM00825">
    <property type="entry name" value="PKS_KS"/>
    <property type="match status" value="1"/>
</dbReference>
<dbReference type="Pfam" id="PF21394">
    <property type="entry name" value="Beta-ketacyl_N"/>
    <property type="match status" value="1"/>
</dbReference>
<dbReference type="SMART" id="SM00826">
    <property type="entry name" value="PKS_DH"/>
    <property type="match status" value="1"/>
</dbReference>
<dbReference type="Pfam" id="PF00109">
    <property type="entry name" value="ketoacyl-synt"/>
    <property type="match status" value="1"/>
</dbReference>
<dbReference type="Gene3D" id="3.30.70.3290">
    <property type="match status" value="1"/>
</dbReference>